<accession>A0A4Y3WCY8</accession>
<dbReference type="GO" id="GO:0004029">
    <property type="term" value="F:aldehyde dehydrogenase (NAD+) activity"/>
    <property type="evidence" value="ECO:0007669"/>
    <property type="project" value="TreeGrafter"/>
</dbReference>
<dbReference type="GO" id="GO:0005737">
    <property type="term" value="C:cytoplasm"/>
    <property type="evidence" value="ECO:0007669"/>
    <property type="project" value="TreeGrafter"/>
</dbReference>
<evidence type="ECO:0000313" key="3">
    <source>
        <dbReference type="Proteomes" id="UP000318825"/>
    </source>
</evidence>
<dbReference type="AlphaFoldDB" id="A0A4Y3WCY8"/>
<evidence type="ECO:0000313" key="2">
    <source>
        <dbReference type="EMBL" id="GEC16378.1"/>
    </source>
</evidence>
<dbReference type="RefSeq" id="WP_141384011.1">
    <property type="nucleotide sequence ID" value="NZ_BJNF01000061.1"/>
</dbReference>
<dbReference type="PANTHER" id="PTHR48079">
    <property type="entry name" value="PROTEIN YEEZ"/>
    <property type="match status" value="1"/>
</dbReference>
<feature type="domain" description="NAD-dependent epimerase/dehydratase" evidence="1">
    <location>
        <begin position="5"/>
        <end position="222"/>
    </location>
</feature>
<sequence length="306" mass="32621">MSFRILVTGASGFIGSALVPALAAAGHHVRAASRRPVRGGERIDPVVLPDFEDDFDWGPLLGGIDIVIHLAAIAHRQGGDAVDYDKVNRGAAVSLAEACLRHPVRRLIFLSSIGAQTGSASDRVLTENDEPRPVTGYDQAKLAAETAIRDSGVSHTILRPVIVYGPDAKANIAFLLRIAALPLPLPFGSFRNRRSLLAIGNLVEAIMLSVDSPSTLNETFVVADPDPVSIAEIFGCLRAANGDRARLFPVPPRLIAGVLSLVGRSALWDRIGRDLVVNPAKLLEAGWKPSMTTREGLRAMAGKTRV</sequence>
<proteinExistence type="predicted"/>
<dbReference type="InterPro" id="IPR051783">
    <property type="entry name" value="NAD(P)-dependent_oxidoreduct"/>
</dbReference>
<dbReference type="InterPro" id="IPR001509">
    <property type="entry name" value="Epimerase_deHydtase"/>
</dbReference>
<dbReference type="OrthoDB" id="9798669at2"/>
<comment type="caution">
    <text evidence="2">The sequence shown here is derived from an EMBL/GenBank/DDBJ whole genome shotgun (WGS) entry which is preliminary data.</text>
</comment>
<dbReference type="Pfam" id="PF01370">
    <property type="entry name" value="Epimerase"/>
    <property type="match status" value="1"/>
</dbReference>
<reference evidence="2 3" key="1">
    <citation type="submission" date="2019-06" db="EMBL/GenBank/DDBJ databases">
        <title>Whole genome shotgun sequence of Nitrobacter winogradskyi NBRC 14297.</title>
        <authorList>
            <person name="Hosoyama A."/>
            <person name="Uohara A."/>
            <person name="Ohji S."/>
            <person name="Ichikawa N."/>
        </authorList>
    </citation>
    <scope>NUCLEOTIDE SEQUENCE [LARGE SCALE GENOMIC DNA]</scope>
    <source>
        <strain evidence="2 3">NBRC 14297</strain>
    </source>
</reference>
<dbReference type="SUPFAM" id="SSF51735">
    <property type="entry name" value="NAD(P)-binding Rossmann-fold domains"/>
    <property type="match status" value="1"/>
</dbReference>
<dbReference type="Gene3D" id="3.40.50.720">
    <property type="entry name" value="NAD(P)-binding Rossmann-like Domain"/>
    <property type="match status" value="1"/>
</dbReference>
<gene>
    <name evidence="2" type="ORF">NWI01_22700</name>
</gene>
<dbReference type="InterPro" id="IPR036291">
    <property type="entry name" value="NAD(P)-bd_dom_sf"/>
</dbReference>
<protein>
    <submittedName>
        <fullName evidence="2">UDP-glucose 4-epimerase</fullName>
    </submittedName>
</protein>
<dbReference type="Proteomes" id="UP000318825">
    <property type="component" value="Unassembled WGS sequence"/>
</dbReference>
<dbReference type="EMBL" id="BJNF01000061">
    <property type="protein sequence ID" value="GEC16378.1"/>
    <property type="molecule type" value="Genomic_DNA"/>
</dbReference>
<evidence type="ECO:0000259" key="1">
    <source>
        <dbReference type="Pfam" id="PF01370"/>
    </source>
</evidence>
<dbReference type="PANTHER" id="PTHR48079:SF6">
    <property type="entry name" value="NAD(P)-BINDING DOMAIN-CONTAINING PROTEIN-RELATED"/>
    <property type="match status" value="1"/>
</dbReference>
<name>A0A4Y3WCY8_NITWI</name>
<organism evidence="2 3">
    <name type="scientific">Nitrobacter winogradskyi</name>
    <name type="common">Nitrobacter agilis</name>
    <dbReference type="NCBI Taxonomy" id="913"/>
    <lineage>
        <taxon>Bacteria</taxon>
        <taxon>Pseudomonadati</taxon>
        <taxon>Pseudomonadota</taxon>
        <taxon>Alphaproteobacteria</taxon>
        <taxon>Hyphomicrobiales</taxon>
        <taxon>Nitrobacteraceae</taxon>
        <taxon>Nitrobacter</taxon>
    </lineage>
</organism>